<protein>
    <submittedName>
        <fullName evidence="1">Uncharacterized protein</fullName>
    </submittedName>
</protein>
<name>A0A392R3G2_9FABA</name>
<sequence length="66" mass="7039">VLSHGTATLELVVRVILVEQRRACPLSGKFLSPKILEVVIGLTADAIRTFPIDGELAFMGVFGVSS</sequence>
<organism evidence="1 2">
    <name type="scientific">Trifolium medium</name>
    <dbReference type="NCBI Taxonomy" id="97028"/>
    <lineage>
        <taxon>Eukaryota</taxon>
        <taxon>Viridiplantae</taxon>
        <taxon>Streptophyta</taxon>
        <taxon>Embryophyta</taxon>
        <taxon>Tracheophyta</taxon>
        <taxon>Spermatophyta</taxon>
        <taxon>Magnoliopsida</taxon>
        <taxon>eudicotyledons</taxon>
        <taxon>Gunneridae</taxon>
        <taxon>Pentapetalae</taxon>
        <taxon>rosids</taxon>
        <taxon>fabids</taxon>
        <taxon>Fabales</taxon>
        <taxon>Fabaceae</taxon>
        <taxon>Papilionoideae</taxon>
        <taxon>50 kb inversion clade</taxon>
        <taxon>NPAAA clade</taxon>
        <taxon>Hologalegina</taxon>
        <taxon>IRL clade</taxon>
        <taxon>Trifolieae</taxon>
        <taxon>Trifolium</taxon>
    </lineage>
</organism>
<dbReference type="Proteomes" id="UP000265520">
    <property type="component" value="Unassembled WGS sequence"/>
</dbReference>
<reference evidence="1 2" key="1">
    <citation type="journal article" date="2018" name="Front. Plant Sci.">
        <title>Red Clover (Trifolium pratense) and Zigzag Clover (T. medium) - A Picture of Genomic Similarities and Differences.</title>
        <authorList>
            <person name="Dluhosova J."/>
            <person name="Istvanek J."/>
            <person name="Nedelnik J."/>
            <person name="Repkova J."/>
        </authorList>
    </citation>
    <scope>NUCLEOTIDE SEQUENCE [LARGE SCALE GENOMIC DNA]</scope>
    <source>
        <strain evidence="2">cv. 10/8</strain>
        <tissue evidence="1">Leaf</tissue>
    </source>
</reference>
<keyword evidence="2" id="KW-1185">Reference proteome</keyword>
<evidence type="ECO:0000313" key="2">
    <source>
        <dbReference type="Proteomes" id="UP000265520"/>
    </source>
</evidence>
<proteinExistence type="predicted"/>
<evidence type="ECO:0000313" key="1">
    <source>
        <dbReference type="EMBL" id="MCI30769.1"/>
    </source>
</evidence>
<accession>A0A392R3G2</accession>
<dbReference type="EMBL" id="LXQA010182049">
    <property type="protein sequence ID" value="MCI30769.1"/>
    <property type="molecule type" value="Genomic_DNA"/>
</dbReference>
<dbReference type="AlphaFoldDB" id="A0A392R3G2"/>
<feature type="non-terminal residue" evidence="1">
    <location>
        <position position="1"/>
    </location>
</feature>
<comment type="caution">
    <text evidence="1">The sequence shown here is derived from an EMBL/GenBank/DDBJ whole genome shotgun (WGS) entry which is preliminary data.</text>
</comment>